<dbReference type="CDD" id="cd00090">
    <property type="entry name" value="HTH_ARSR"/>
    <property type="match status" value="1"/>
</dbReference>
<dbReference type="GO" id="GO:0043565">
    <property type="term" value="F:sequence-specific DNA binding"/>
    <property type="evidence" value="ECO:0007669"/>
    <property type="project" value="InterPro"/>
</dbReference>
<gene>
    <name evidence="5" type="ORF">LKD36_02125</name>
</gene>
<dbReference type="InterPro" id="IPR011008">
    <property type="entry name" value="Dimeric_a/b-barrel"/>
</dbReference>
<proteinExistence type="predicted"/>
<dbReference type="PROSITE" id="PS50956">
    <property type="entry name" value="HTH_ASNC_2"/>
    <property type="match status" value="1"/>
</dbReference>
<accession>A0AAE3DAX3</accession>
<dbReference type="Pfam" id="PF13404">
    <property type="entry name" value="HTH_AsnC-type"/>
    <property type="match status" value="1"/>
</dbReference>
<dbReference type="SUPFAM" id="SSF54909">
    <property type="entry name" value="Dimeric alpha+beta barrel"/>
    <property type="match status" value="1"/>
</dbReference>
<organism evidence="5 6">
    <name type="scientific">Hominiventricola filiformis</name>
    <dbReference type="NCBI Taxonomy" id="2885352"/>
    <lineage>
        <taxon>Bacteria</taxon>
        <taxon>Bacillati</taxon>
        <taxon>Bacillota</taxon>
        <taxon>Clostridia</taxon>
        <taxon>Lachnospirales</taxon>
        <taxon>Lachnospiraceae</taxon>
        <taxon>Hominiventricola</taxon>
    </lineage>
</organism>
<dbReference type="InterPro" id="IPR019887">
    <property type="entry name" value="Tscrpt_reg_AsnC/Lrp_C"/>
</dbReference>
<name>A0AAE3DAX3_9FIRM</name>
<dbReference type="Pfam" id="PF01037">
    <property type="entry name" value="AsnC_trans_reg"/>
    <property type="match status" value="1"/>
</dbReference>
<dbReference type="SUPFAM" id="SSF46785">
    <property type="entry name" value="Winged helix' DNA-binding domain"/>
    <property type="match status" value="1"/>
</dbReference>
<dbReference type="RefSeq" id="WP_308458473.1">
    <property type="nucleotide sequence ID" value="NZ_JAJEPS010000001.1"/>
</dbReference>
<dbReference type="Gene3D" id="1.10.10.10">
    <property type="entry name" value="Winged helix-like DNA-binding domain superfamily/Winged helix DNA-binding domain"/>
    <property type="match status" value="1"/>
</dbReference>
<evidence type="ECO:0000256" key="3">
    <source>
        <dbReference type="ARBA" id="ARBA00023163"/>
    </source>
</evidence>
<dbReference type="InterPro" id="IPR036388">
    <property type="entry name" value="WH-like_DNA-bd_sf"/>
</dbReference>
<dbReference type="PANTHER" id="PTHR30154:SF34">
    <property type="entry name" value="TRANSCRIPTIONAL REGULATOR AZLB"/>
    <property type="match status" value="1"/>
</dbReference>
<evidence type="ECO:0000313" key="6">
    <source>
        <dbReference type="Proteomes" id="UP001198220"/>
    </source>
</evidence>
<dbReference type="Proteomes" id="UP001198220">
    <property type="component" value="Unassembled WGS sequence"/>
</dbReference>
<evidence type="ECO:0000313" key="5">
    <source>
        <dbReference type="EMBL" id="MCC2124971.1"/>
    </source>
</evidence>
<dbReference type="PRINTS" id="PR00033">
    <property type="entry name" value="HTHASNC"/>
</dbReference>
<feature type="domain" description="HTH asnC-type" evidence="4">
    <location>
        <begin position="1"/>
        <end position="62"/>
    </location>
</feature>
<dbReference type="Gene3D" id="3.30.70.920">
    <property type="match status" value="1"/>
</dbReference>
<dbReference type="GO" id="GO:0043200">
    <property type="term" value="P:response to amino acid"/>
    <property type="evidence" value="ECO:0007669"/>
    <property type="project" value="TreeGrafter"/>
</dbReference>
<keyword evidence="1" id="KW-0805">Transcription regulation</keyword>
<keyword evidence="2" id="KW-0238">DNA-binding</keyword>
<evidence type="ECO:0000259" key="4">
    <source>
        <dbReference type="PROSITE" id="PS50956"/>
    </source>
</evidence>
<keyword evidence="3" id="KW-0804">Transcription</keyword>
<keyword evidence="6" id="KW-1185">Reference proteome</keyword>
<reference evidence="5 6" key="1">
    <citation type="submission" date="2021-10" db="EMBL/GenBank/DDBJ databases">
        <title>Anaerobic single-cell dispensing facilitates the cultivation of human gut bacteria.</title>
        <authorList>
            <person name="Afrizal A."/>
        </authorList>
    </citation>
    <scope>NUCLEOTIDE SEQUENCE [LARGE SCALE GENOMIC DNA]</scope>
    <source>
        <strain evidence="5 6">CLA-AA-H276</strain>
    </source>
</reference>
<dbReference type="EMBL" id="JAJEPS010000001">
    <property type="protein sequence ID" value="MCC2124971.1"/>
    <property type="molecule type" value="Genomic_DNA"/>
</dbReference>
<protein>
    <submittedName>
        <fullName evidence="5">Lrp/AsnC family transcriptional regulator</fullName>
    </submittedName>
</protein>
<evidence type="ECO:0000256" key="2">
    <source>
        <dbReference type="ARBA" id="ARBA00023125"/>
    </source>
</evidence>
<comment type="caution">
    <text evidence="5">The sequence shown here is derived from an EMBL/GenBank/DDBJ whole genome shotgun (WGS) entry which is preliminary data.</text>
</comment>
<dbReference type="InterPro" id="IPR000485">
    <property type="entry name" value="AsnC-type_HTH_dom"/>
</dbReference>
<dbReference type="AlphaFoldDB" id="A0AAE3DAX3"/>
<dbReference type="SMART" id="SM00344">
    <property type="entry name" value="HTH_ASNC"/>
    <property type="match status" value="1"/>
</dbReference>
<dbReference type="InterPro" id="IPR011991">
    <property type="entry name" value="ArsR-like_HTH"/>
</dbReference>
<dbReference type="GO" id="GO:0005829">
    <property type="term" value="C:cytosol"/>
    <property type="evidence" value="ECO:0007669"/>
    <property type="project" value="TreeGrafter"/>
</dbReference>
<dbReference type="InterPro" id="IPR019888">
    <property type="entry name" value="Tscrpt_reg_AsnC-like"/>
</dbReference>
<sequence length="149" mass="16949">MDSMDRSILKCLSENSRRSATDISQAVHLSVAAVIERIRKMERKGIIQQYTIVADQHKLGNDVTALMEVSLEHPKYYDEFTKVMADNESIVACDYLTGDYDFMLKIQTQFSETLEHLHRIIKSIRGVSATKTYFVLKEIKCGQTAVGEV</sequence>
<dbReference type="InterPro" id="IPR036390">
    <property type="entry name" value="WH_DNA-bd_sf"/>
</dbReference>
<evidence type="ECO:0000256" key="1">
    <source>
        <dbReference type="ARBA" id="ARBA00023015"/>
    </source>
</evidence>
<dbReference type="PANTHER" id="PTHR30154">
    <property type="entry name" value="LEUCINE-RESPONSIVE REGULATORY PROTEIN"/>
    <property type="match status" value="1"/>
</dbReference>